<reference evidence="2" key="1">
    <citation type="submission" date="2025-08" db="UniProtKB">
        <authorList>
            <consortium name="RefSeq"/>
        </authorList>
    </citation>
    <scope>IDENTIFICATION</scope>
</reference>
<dbReference type="FunCoup" id="A0A6P8PLB6">
    <property type="interactions" value="25"/>
</dbReference>
<evidence type="ECO:0000313" key="1">
    <source>
        <dbReference type="Proteomes" id="UP000515159"/>
    </source>
</evidence>
<dbReference type="CTD" id="142468015"/>
<dbReference type="InParanoid" id="A0A6P8PLB6"/>
<name>A0A6P8PLB6_GEOSA</name>
<accession>A0A6P8PLB6</accession>
<dbReference type="AlphaFoldDB" id="A0A6P8PLB6"/>
<sequence length="267" mass="30377">MFCCPRRTLVGKMSEKLRRCRRELTAAIDRAFEDIVVSSFFNSQQGHINKFPVSWPACPTISSPKANQLIYRRNATMVTSCLNPPFPTCYSLENVKPTLQVGHIPMNANQILECPKRRPLTSKENVFIYNSSCVPDRQPMKTPGISDSWRKENVRTDDRCSKAETNMAFSDSQEITEDHLDITEDTNIWTIEKLTEKVEFEHGMDGVCNCPEASPFKEEMLSLFLDVSTSNTTDAESKQEGLKATDEDKIIETVLDMEEDYNLLTTV</sequence>
<evidence type="ECO:0000313" key="2">
    <source>
        <dbReference type="RefSeq" id="XP_033782405.1"/>
    </source>
</evidence>
<dbReference type="Pfam" id="PF15830">
    <property type="entry name" value="DUF4712"/>
    <property type="match status" value="1"/>
</dbReference>
<dbReference type="OrthoDB" id="9414700at2759"/>
<keyword evidence="1" id="KW-1185">Reference proteome</keyword>
<organism evidence="1 2">
    <name type="scientific">Geotrypetes seraphini</name>
    <name type="common">Gaboon caecilian</name>
    <name type="synonym">Caecilia seraphini</name>
    <dbReference type="NCBI Taxonomy" id="260995"/>
    <lineage>
        <taxon>Eukaryota</taxon>
        <taxon>Metazoa</taxon>
        <taxon>Chordata</taxon>
        <taxon>Craniata</taxon>
        <taxon>Vertebrata</taxon>
        <taxon>Euteleostomi</taxon>
        <taxon>Amphibia</taxon>
        <taxon>Gymnophiona</taxon>
        <taxon>Geotrypetes</taxon>
    </lineage>
</organism>
<gene>
    <name evidence="2" type="primary">C17H3orf62</name>
</gene>
<dbReference type="RefSeq" id="XP_033782405.1">
    <property type="nucleotide sequence ID" value="XM_033926514.1"/>
</dbReference>
<dbReference type="Proteomes" id="UP000515159">
    <property type="component" value="Chromosome 17"/>
</dbReference>
<dbReference type="PANTHER" id="PTHR36680">
    <property type="entry name" value="HYPOTHETICAL LOC498675"/>
    <property type="match status" value="1"/>
</dbReference>
<protein>
    <submittedName>
        <fullName evidence="2">Uncharacterized protein C3orf62 homolog isoform X1</fullName>
    </submittedName>
</protein>
<dbReference type="KEGG" id="gsh:117351337"/>
<proteinExistence type="predicted"/>
<dbReference type="PANTHER" id="PTHR36680:SF1">
    <property type="entry name" value="HYPOTHETICAL LOC498675"/>
    <property type="match status" value="1"/>
</dbReference>
<dbReference type="InterPro" id="IPR031670">
    <property type="entry name" value="DUF4712"/>
</dbReference>
<dbReference type="GeneID" id="117351337"/>